<sequence length="88" mass="8678">MTNMRNLKAATMAAAALSLLAGGAIGLSSQPAQADMVKCAGINSCKGTSACKTASNECKGLNECKGHGWLEQSSAEACAAAGGTVLDS</sequence>
<dbReference type="RefSeq" id="WP_133613813.1">
    <property type="nucleotide sequence ID" value="NZ_SNYW01000008.1"/>
</dbReference>
<gene>
    <name evidence="2" type="ORF">A8950_2366</name>
</gene>
<evidence type="ECO:0000313" key="3">
    <source>
        <dbReference type="Proteomes" id="UP000295783"/>
    </source>
</evidence>
<dbReference type="OrthoDB" id="5616300at2"/>
<proteinExistence type="predicted"/>
<evidence type="ECO:0008006" key="4">
    <source>
        <dbReference type="Google" id="ProtNLM"/>
    </source>
</evidence>
<feature type="signal peptide" evidence="1">
    <location>
        <begin position="1"/>
        <end position="34"/>
    </location>
</feature>
<feature type="chain" id="PRO_5020507035" description="Integral membrane protein DUF2282" evidence="1">
    <location>
        <begin position="35"/>
        <end position="88"/>
    </location>
</feature>
<keyword evidence="1" id="KW-0732">Signal</keyword>
<dbReference type="EMBL" id="SNYW01000008">
    <property type="protein sequence ID" value="TDQ82543.1"/>
    <property type="molecule type" value="Genomic_DNA"/>
</dbReference>
<reference evidence="2 3" key="1">
    <citation type="submission" date="2019-03" db="EMBL/GenBank/DDBJ databases">
        <title>Genomic Encyclopedia of Type Strains, Phase III (KMG-III): the genomes of soil and plant-associated and newly described type strains.</title>
        <authorList>
            <person name="Whitman W."/>
        </authorList>
    </citation>
    <scope>NUCLEOTIDE SEQUENCE [LARGE SCALE GENOMIC DNA]</scope>
    <source>
        <strain evidence="2 3">CGMCC 1.7660</strain>
    </source>
</reference>
<organism evidence="2 3">
    <name type="scientific">Dongia mobilis</name>
    <dbReference type="NCBI Taxonomy" id="578943"/>
    <lineage>
        <taxon>Bacteria</taxon>
        <taxon>Pseudomonadati</taxon>
        <taxon>Pseudomonadota</taxon>
        <taxon>Alphaproteobacteria</taxon>
        <taxon>Rhodospirillales</taxon>
        <taxon>Dongiaceae</taxon>
        <taxon>Dongia</taxon>
    </lineage>
</organism>
<evidence type="ECO:0000256" key="1">
    <source>
        <dbReference type="SAM" id="SignalP"/>
    </source>
</evidence>
<name>A0A4R6WNN1_9PROT</name>
<protein>
    <recommendedName>
        <fullName evidence="4">Integral membrane protein DUF2282</fullName>
    </recommendedName>
</protein>
<keyword evidence="3" id="KW-1185">Reference proteome</keyword>
<accession>A0A4R6WNN1</accession>
<dbReference type="Proteomes" id="UP000295783">
    <property type="component" value="Unassembled WGS sequence"/>
</dbReference>
<dbReference type="AlphaFoldDB" id="A0A4R6WNN1"/>
<evidence type="ECO:0000313" key="2">
    <source>
        <dbReference type="EMBL" id="TDQ82543.1"/>
    </source>
</evidence>
<comment type="caution">
    <text evidence="2">The sequence shown here is derived from an EMBL/GenBank/DDBJ whole genome shotgun (WGS) entry which is preliminary data.</text>
</comment>